<dbReference type="EMBL" id="HBHR01016380">
    <property type="protein sequence ID" value="CAD9867709.1"/>
    <property type="molecule type" value="Transcribed_RNA"/>
</dbReference>
<gene>
    <name evidence="2" type="ORF">FJAP1339_LOCUS8194</name>
</gene>
<sequence length="217" mass="24270">MKLYYGRLPKGPLEIPDIPVDRNAQRRKTFILAVTILTCFGFLPFCLYKAGFTRMSKNERTSVLIFAGAFGAIVVAVFAHSLYKDLKKKREWREYKHLVESVNEQTYQCITVQVLDSVVVFPVQVRRRDAPVSRFYRIGEEFVQVELSQSGDPTPLLQALCRDVIGSDFGVKVWVGAGKSGPTGLAVGIVREGYGPSLANHVGMAIEQSIQKHTKSM</sequence>
<reference evidence="2" key="1">
    <citation type="submission" date="2021-01" db="EMBL/GenBank/DDBJ databases">
        <authorList>
            <person name="Corre E."/>
            <person name="Pelletier E."/>
            <person name="Niang G."/>
            <person name="Scheremetjew M."/>
            <person name="Finn R."/>
            <person name="Kale V."/>
            <person name="Holt S."/>
            <person name="Cochrane G."/>
            <person name="Meng A."/>
            <person name="Brown T."/>
            <person name="Cohen L."/>
        </authorList>
    </citation>
    <scope>NUCLEOTIDE SEQUENCE</scope>
    <source>
        <strain evidence="2">CCMP1661</strain>
    </source>
</reference>
<keyword evidence="1" id="KW-1133">Transmembrane helix</keyword>
<feature type="transmembrane region" description="Helical" evidence="1">
    <location>
        <begin position="63"/>
        <end position="83"/>
    </location>
</feature>
<organism evidence="2">
    <name type="scientific">Fibrocapsa japonica</name>
    <dbReference type="NCBI Taxonomy" id="94617"/>
    <lineage>
        <taxon>Eukaryota</taxon>
        <taxon>Sar</taxon>
        <taxon>Stramenopiles</taxon>
        <taxon>Ochrophyta</taxon>
        <taxon>Raphidophyceae</taxon>
        <taxon>Chattonellales</taxon>
        <taxon>Chattonellaceae</taxon>
        <taxon>Fibrocapsa</taxon>
    </lineage>
</organism>
<dbReference type="AlphaFoldDB" id="A0A7S2V258"/>
<proteinExistence type="predicted"/>
<name>A0A7S2V258_9STRA</name>
<keyword evidence="1" id="KW-0472">Membrane</keyword>
<evidence type="ECO:0000256" key="1">
    <source>
        <dbReference type="SAM" id="Phobius"/>
    </source>
</evidence>
<keyword evidence="1" id="KW-0812">Transmembrane</keyword>
<evidence type="ECO:0000313" key="2">
    <source>
        <dbReference type="EMBL" id="CAD9867709.1"/>
    </source>
</evidence>
<accession>A0A7S2V258</accession>
<protein>
    <submittedName>
        <fullName evidence="2">Uncharacterized protein</fullName>
    </submittedName>
</protein>
<feature type="transmembrane region" description="Helical" evidence="1">
    <location>
        <begin position="30"/>
        <end position="51"/>
    </location>
</feature>